<evidence type="ECO:0000313" key="2">
    <source>
        <dbReference type="EMBL" id="CAB4277695.1"/>
    </source>
</evidence>
<accession>A0A6J5UR41</accession>
<name>A0A6J5UR41_PRUAR</name>
<evidence type="ECO:0000313" key="3">
    <source>
        <dbReference type="Proteomes" id="UP000507222"/>
    </source>
</evidence>
<dbReference type="AlphaFoldDB" id="A0A6J5UR41"/>
<reference evidence="2 3" key="1">
    <citation type="submission" date="2020-05" db="EMBL/GenBank/DDBJ databases">
        <authorList>
            <person name="Campoy J."/>
            <person name="Schneeberger K."/>
            <person name="Spophaly S."/>
        </authorList>
    </citation>
    <scope>NUCLEOTIDE SEQUENCE [LARGE SCALE GENOMIC DNA]</scope>
    <source>
        <strain evidence="2">PruArmRojPasFocal</strain>
    </source>
</reference>
<organism evidence="2 3">
    <name type="scientific">Prunus armeniaca</name>
    <name type="common">Apricot</name>
    <name type="synonym">Armeniaca vulgaris</name>
    <dbReference type="NCBI Taxonomy" id="36596"/>
    <lineage>
        <taxon>Eukaryota</taxon>
        <taxon>Viridiplantae</taxon>
        <taxon>Streptophyta</taxon>
        <taxon>Embryophyta</taxon>
        <taxon>Tracheophyta</taxon>
        <taxon>Spermatophyta</taxon>
        <taxon>Magnoliopsida</taxon>
        <taxon>eudicotyledons</taxon>
        <taxon>Gunneridae</taxon>
        <taxon>Pentapetalae</taxon>
        <taxon>rosids</taxon>
        <taxon>fabids</taxon>
        <taxon>Rosales</taxon>
        <taxon>Rosaceae</taxon>
        <taxon>Amygdaloideae</taxon>
        <taxon>Amygdaleae</taxon>
        <taxon>Prunus</taxon>
    </lineage>
</organism>
<dbReference type="Proteomes" id="UP000507222">
    <property type="component" value="Unassembled WGS sequence"/>
</dbReference>
<feature type="region of interest" description="Disordered" evidence="1">
    <location>
        <begin position="1"/>
        <end position="27"/>
    </location>
</feature>
<protein>
    <submittedName>
        <fullName evidence="2">Uncharacterized protein</fullName>
    </submittedName>
</protein>
<evidence type="ECO:0000256" key="1">
    <source>
        <dbReference type="SAM" id="MobiDB-lite"/>
    </source>
</evidence>
<proteinExistence type="predicted"/>
<feature type="compositionally biased region" description="Polar residues" evidence="1">
    <location>
        <begin position="1"/>
        <end position="17"/>
    </location>
</feature>
<gene>
    <name evidence="2" type="ORF">CURHAP_LOCUS27592</name>
</gene>
<sequence>MGRNTTMLTSMADQKTQAPKAKQTGMFTGNTLTSPWHYFSDHPCSSSLSYSSPFSSALCNWVWFELSFRGRESGAERESVLGAINVTYLTESWMECLPL</sequence>
<dbReference type="EMBL" id="CAEKDK010000004">
    <property type="protein sequence ID" value="CAB4277695.1"/>
    <property type="molecule type" value="Genomic_DNA"/>
</dbReference>